<organism evidence="2 3">
    <name type="scientific">Brachybacterium sacelli</name>
    <dbReference type="NCBI Taxonomy" id="173364"/>
    <lineage>
        <taxon>Bacteria</taxon>
        <taxon>Bacillati</taxon>
        <taxon>Actinomycetota</taxon>
        <taxon>Actinomycetes</taxon>
        <taxon>Micrococcales</taxon>
        <taxon>Dermabacteraceae</taxon>
        <taxon>Brachybacterium</taxon>
    </lineage>
</organism>
<dbReference type="InterPro" id="IPR019639">
    <property type="entry name" value="DUF2505"/>
</dbReference>
<accession>A0ABS4X5Q2</accession>
<feature type="region of interest" description="Disordered" evidence="1">
    <location>
        <begin position="78"/>
        <end position="97"/>
    </location>
</feature>
<evidence type="ECO:0000313" key="3">
    <source>
        <dbReference type="Proteomes" id="UP001519290"/>
    </source>
</evidence>
<dbReference type="RefSeq" id="WP_209904363.1">
    <property type="nucleotide sequence ID" value="NZ_BAAAJW010000009.1"/>
</dbReference>
<proteinExistence type="predicted"/>
<keyword evidence="3" id="KW-1185">Reference proteome</keyword>
<evidence type="ECO:0008006" key="4">
    <source>
        <dbReference type="Google" id="ProtNLM"/>
    </source>
</evidence>
<protein>
    <recommendedName>
        <fullName evidence="4">DUF2505 domain-containing protein</fullName>
    </recommendedName>
</protein>
<dbReference type="Proteomes" id="UP001519290">
    <property type="component" value="Unassembled WGS sequence"/>
</dbReference>
<dbReference type="EMBL" id="JAGIOD010000002">
    <property type="protein sequence ID" value="MBP2383573.1"/>
    <property type="molecule type" value="Genomic_DNA"/>
</dbReference>
<sequence>MKLRETLTLPLSARTAATMYATEEYTAIRRETLGATNASSQVDGDPTGAFTVRTELMMPTDKVPDIARRFVGSSVTIKEEQSWSAPEPDGSRNGTMELEVAGTPAGMKGSLRLAPTGELTSTVDIEGDLLAKVPLLGPRLEKAAVPYVSKVLRAEEKSAATYADRSDD</sequence>
<dbReference type="Pfam" id="PF10698">
    <property type="entry name" value="DUF2505"/>
    <property type="match status" value="1"/>
</dbReference>
<comment type="caution">
    <text evidence="2">The sequence shown here is derived from an EMBL/GenBank/DDBJ whole genome shotgun (WGS) entry which is preliminary data.</text>
</comment>
<reference evidence="2 3" key="1">
    <citation type="submission" date="2021-03" db="EMBL/GenBank/DDBJ databases">
        <title>Sequencing the genomes of 1000 actinobacteria strains.</title>
        <authorList>
            <person name="Klenk H.-P."/>
        </authorList>
    </citation>
    <scope>NUCLEOTIDE SEQUENCE [LARGE SCALE GENOMIC DNA]</scope>
    <source>
        <strain evidence="2 3">DSM 14566</strain>
    </source>
</reference>
<evidence type="ECO:0000313" key="2">
    <source>
        <dbReference type="EMBL" id="MBP2383573.1"/>
    </source>
</evidence>
<gene>
    <name evidence="2" type="ORF">JOF43_003562</name>
</gene>
<name>A0ABS4X5Q2_9MICO</name>
<evidence type="ECO:0000256" key="1">
    <source>
        <dbReference type="SAM" id="MobiDB-lite"/>
    </source>
</evidence>